<dbReference type="OrthoDB" id="336321at2759"/>
<gene>
    <name evidence="7" type="primary">LOC111004783</name>
</gene>
<proteinExistence type="inferred from homology"/>
<dbReference type="RefSeq" id="XP_022131658.1">
    <property type="nucleotide sequence ID" value="XM_022275966.1"/>
</dbReference>
<dbReference type="GeneID" id="111004783"/>
<sequence length="204" mass="22356">MCYRASHDLIHTPLGFIVPSYGHNHALTRQQHYGFYRDGLKAPKQFPLIFDFLEHTELTNLPLVGQVGLGADLVRLDGSAMCSPGFSCDSALQVTYIVKGSGRVQVVGVDGKKVLEATLKGGNLFIVPRFFVVSKIADPEGMEWFSIITTPNPVFTHLAGSIGTWKALSPEVIQASFNVDPDLQKRFSSKRTADAIFFPPTSSN</sequence>
<reference evidence="7" key="1">
    <citation type="submission" date="2025-08" db="UniProtKB">
        <authorList>
            <consortium name="RefSeq"/>
        </authorList>
    </citation>
    <scope>IDENTIFICATION</scope>
    <source>
        <strain evidence="7">OHB3-1</strain>
    </source>
</reference>
<protein>
    <submittedName>
        <fullName evidence="7">13S globulin basic chain-like</fullName>
    </submittedName>
</protein>
<keyword evidence="2" id="KW-0758">Storage protein</keyword>
<comment type="similarity">
    <text evidence="1">Belongs to the 11S seed storage protein (globulins) family.</text>
</comment>
<dbReference type="Gene3D" id="2.60.120.10">
    <property type="entry name" value="Jelly Rolls"/>
    <property type="match status" value="1"/>
</dbReference>
<dbReference type="InterPro" id="IPR006045">
    <property type="entry name" value="Cupin_1"/>
</dbReference>
<evidence type="ECO:0000259" key="5">
    <source>
        <dbReference type="SMART" id="SM00835"/>
    </source>
</evidence>
<organism evidence="6 7">
    <name type="scientific">Momordica charantia</name>
    <name type="common">Bitter gourd</name>
    <name type="synonym">Balsam pear</name>
    <dbReference type="NCBI Taxonomy" id="3673"/>
    <lineage>
        <taxon>Eukaryota</taxon>
        <taxon>Viridiplantae</taxon>
        <taxon>Streptophyta</taxon>
        <taxon>Embryophyta</taxon>
        <taxon>Tracheophyta</taxon>
        <taxon>Spermatophyta</taxon>
        <taxon>Magnoliopsida</taxon>
        <taxon>eudicotyledons</taxon>
        <taxon>Gunneridae</taxon>
        <taxon>Pentapetalae</taxon>
        <taxon>rosids</taxon>
        <taxon>fabids</taxon>
        <taxon>Cucurbitales</taxon>
        <taxon>Cucurbitaceae</taxon>
        <taxon>Momordiceae</taxon>
        <taxon>Momordica</taxon>
    </lineage>
</organism>
<dbReference type="AlphaFoldDB" id="A0A6J1BU20"/>
<evidence type="ECO:0000256" key="4">
    <source>
        <dbReference type="ARBA" id="ARBA00023157"/>
    </source>
</evidence>
<dbReference type="KEGG" id="mcha:111004783"/>
<name>A0A6J1BU20_MOMCH</name>
<accession>A0A6J1BU20</accession>
<evidence type="ECO:0000313" key="6">
    <source>
        <dbReference type="Proteomes" id="UP000504603"/>
    </source>
</evidence>
<dbReference type="PRINTS" id="PR00439">
    <property type="entry name" value="11SGLOBULIN"/>
</dbReference>
<evidence type="ECO:0000256" key="1">
    <source>
        <dbReference type="ARBA" id="ARBA00007178"/>
    </source>
</evidence>
<dbReference type="InterPro" id="IPR011051">
    <property type="entry name" value="RmlC_Cupin_sf"/>
</dbReference>
<dbReference type="SMART" id="SM00835">
    <property type="entry name" value="Cupin_1"/>
    <property type="match status" value="1"/>
</dbReference>
<keyword evidence="4" id="KW-1015">Disulfide bond</keyword>
<dbReference type="PANTHER" id="PTHR31189:SF62">
    <property type="entry name" value="OS01G0976200 PROTEIN"/>
    <property type="match status" value="1"/>
</dbReference>
<dbReference type="InterPro" id="IPR050253">
    <property type="entry name" value="Seed_Storage-Functional"/>
</dbReference>
<dbReference type="CDD" id="cd02243">
    <property type="entry name" value="cupin_11S_legumin_C"/>
    <property type="match status" value="1"/>
</dbReference>
<keyword evidence="3" id="KW-0708">Seed storage protein</keyword>
<dbReference type="PANTHER" id="PTHR31189">
    <property type="entry name" value="OS03G0336100 PROTEIN-RELATED"/>
    <property type="match status" value="1"/>
</dbReference>
<feature type="domain" description="Cupin type-1" evidence="5">
    <location>
        <begin position="50"/>
        <end position="185"/>
    </location>
</feature>
<evidence type="ECO:0000256" key="3">
    <source>
        <dbReference type="ARBA" id="ARBA00023129"/>
    </source>
</evidence>
<dbReference type="InterPro" id="IPR014710">
    <property type="entry name" value="RmlC-like_jellyroll"/>
</dbReference>
<evidence type="ECO:0000313" key="7">
    <source>
        <dbReference type="RefSeq" id="XP_022131658.1"/>
    </source>
</evidence>
<keyword evidence="6" id="KW-1185">Reference proteome</keyword>
<dbReference type="SUPFAM" id="SSF51182">
    <property type="entry name" value="RmlC-like cupins"/>
    <property type="match status" value="1"/>
</dbReference>
<dbReference type="Pfam" id="PF00190">
    <property type="entry name" value="Cupin_1"/>
    <property type="match status" value="1"/>
</dbReference>
<dbReference type="Proteomes" id="UP000504603">
    <property type="component" value="Unplaced"/>
</dbReference>
<evidence type="ECO:0000256" key="2">
    <source>
        <dbReference type="ARBA" id="ARBA00022761"/>
    </source>
</evidence>
<dbReference type="GO" id="GO:0045735">
    <property type="term" value="F:nutrient reservoir activity"/>
    <property type="evidence" value="ECO:0007669"/>
    <property type="project" value="UniProtKB-KW"/>
</dbReference>
<dbReference type="InterPro" id="IPR006044">
    <property type="entry name" value="11S_seedstore_pln"/>
</dbReference>